<dbReference type="InterPro" id="IPR008258">
    <property type="entry name" value="Transglycosylase_SLT_dom_1"/>
</dbReference>
<feature type="chain" id="PRO_5015590978" evidence="1">
    <location>
        <begin position="18"/>
        <end position="176"/>
    </location>
</feature>
<feature type="signal peptide" evidence="1">
    <location>
        <begin position="1"/>
        <end position="17"/>
    </location>
</feature>
<dbReference type="AlphaFoldDB" id="A0A2S4HC83"/>
<dbReference type="EMBL" id="PQGG01000038">
    <property type="protein sequence ID" value="POP51568.1"/>
    <property type="molecule type" value="Genomic_DNA"/>
</dbReference>
<dbReference type="InterPro" id="IPR023346">
    <property type="entry name" value="Lysozyme-like_dom_sf"/>
</dbReference>
<name>A0A2S4HC83_9GAMM</name>
<accession>A0A2S4HC83</accession>
<dbReference type="Pfam" id="PF01464">
    <property type="entry name" value="SLT"/>
    <property type="match status" value="1"/>
</dbReference>
<protein>
    <submittedName>
        <fullName evidence="3">Lytic transglycosylase</fullName>
    </submittedName>
</protein>
<comment type="caution">
    <text evidence="3">The sequence shown here is derived from an EMBL/GenBank/DDBJ whole genome shotgun (WGS) entry which is preliminary data.</text>
</comment>
<dbReference type="SUPFAM" id="SSF53955">
    <property type="entry name" value="Lysozyme-like"/>
    <property type="match status" value="1"/>
</dbReference>
<proteinExistence type="predicted"/>
<evidence type="ECO:0000256" key="1">
    <source>
        <dbReference type="SAM" id="SignalP"/>
    </source>
</evidence>
<feature type="domain" description="Transglycosylase SLT" evidence="2">
    <location>
        <begin position="27"/>
        <end position="166"/>
    </location>
</feature>
<sequence length="176" mass="20270">MRLLLAFLVLVSPTLYAQVPPMYESIAKEHKVPASLFYALVLNESRSIVDKKGSRRVLPWPWTINHRGAPHYFQTKAEAIAFGNQLVASGDKLFDVGLGQVNWHYHHKRFSNLEEAFDPKTNLSVAARFLREQYERKECSTWELAIGCYHRPGQKQKDKTIAKAYSRRVISLWVAI</sequence>
<dbReference type="Proteomes" id="UP000237222">
    <property type="component" value="Unassembled WGS sequence"/>
</dbReference>
<evidence type="ECO:0000259" key="2">
    <source>
        <dbReference type="Pfam" id="PF01464"/>
    </source>
</evidence>
<keyword evidence="1" id="KW-0732">Signal</keyword>
<gene>
    <name evidence="3" type="ORF">C0068_16665</name>
</gene>
<organism evidence="3 4">
    <name type="scientific">Zhongshania marina</name>
    <dbReference type="NCBI Taxonomy" id="2304603"/>
    <lineage>
        <taxon>Bacteria</taxon>
        <taxon>Pseudomonadati</taxon>
        <taxon>Pseudomonadota</taxon>
        <taxon>Gammaproteobacteria</taxon>
        <taxon>Cellvibrionales</taxon>
        <taxon>Spongiibacteraceae</taxon>
        <taxon>Zhongshania</taxon>
    </lineage>
</organism>
<dbReference type="Gene3D" id="1.10.530.10">
    <property type="match status" value="1"/>
</dbReference>
<evidence type="ECO:0000313" key="4">
    <source>
        <dbReference type="Proteomes" id="UP000237222"/>
    </source>
</evidence>
<reference evidence="3 4" key="1">
    <citation type="submission" date="2018-01" db="EMBL/GenBank/DDBJ databases">
        <authorList>
            <person name="Yu X.-D."/>
        </authorList>
    </citation>
    <scope>NUCLEOTIDE SEQUENCE [LARGE SCALE GENOMIC DNA]</scope>
    <source>
        <strain evidence="3 4">ZX-21</strain>
    </source>
</reference>
<dbReference type="RefSeq" id="WP_103685610.1">
    <property type="nucleotide sequence ID" value="NZ_PQGG01000038.1"/>
</dbReference>
<dbReference type="OrthoDB" id="5945995at2"/>
<evidence type="ECO:0000313" key="3">
    <source>
        <dbReference type="EMBL" id="POP51568.1"/>
    </source>
</evidence>